<evidence type="ECO:0000256" key="4">
    <source>
        <dbReference type="ARBA" id="ARBA00012551"/>
    </source>
</evidence>
<dbReference type="PANTHER" id="PTHR12604">
    <property type="entry name" value="KU AUTOANTIGEN DNA HELICASE"/>
    <property type="match status" value="1"/>
</dbReference>
<dbReference type="GO" id="GO:0042162">
    <property type="term" value="F:telomeric DNA binding"/>
    <property type="evidence" value="ECO:0007669"/>
    <property type="project" value="EnsemblFungi"/>
</dbReference>
<protein>
    <recommendedName>
        <fullName evidence="5">ATP-dependent DNA helicase II subunit 1</fullName>
        <ecNumber evidence="4">3.6.4.12</ecNumber>
    </recommendedName>
    <alternativeName>
        <fullName evidence="18">ATP-dependent DNA helicase II subunit Ku70</fullName>
    </alternativeName>
</protein>
<dbReference type="GO" id="GO:0003690">
    <property type="term" value="F:double-stranded DNA binding"/>
    <property type="evidence" value="ECO:0007669"/>
    <property type="project" value="TreeGrafter"/>
</dbReference>
<comment type="similarity">
    <text evidence="3">Belongs to the ku70 family.</text>
</comment>
<dbReference type="InterPro" id="IPR006165">
    <property type="entry name" value="Ku70"/>
</dbReference>
<keyword evidence="23" id="KW-1185">Reference proteome</keyword>
<dbReference type="SMART" id="SM00513">
    <property type="entry name" value="SAP"/>
    <property type="match status" value="1"/>
</dbReference>
<dbReference type="InterPro" id="IPR016194">
    <property type="entry name" value="SPOC-like_C_dom_sf"/>
</dbReference>
<dbReference type="Pfam" id="PF03731">
    <property type="entry name" value="Ku_N"/>
    <property type="match status" value="1"/>
</dbReference>
<comment type="catalytic activity">
    <reaction evidence="19">
        <text>ATP + H2O = ADP + phosphate + H(+)</text>
        <dbReference type="Rhea" id="RHEA:13065"/>
        <dbReference type="ChEBI" id="CHEBI:15377"/>
        <dbReference type="ChEBI" id="CHEBI:15378"/>
        <dbReference type="ChEBI" id="CHEBI:30616"/>
        <dbReference type="ChEBI" id="CHEBI:43474"/>
        <dbReference type="ChEBI" id="CHEBI:456216"/>
        <dbReference type="EC" id="3.6.4.12"/>
    </reaction>
</comment>
<evidence type="ECO:0000256" key="10">
    <source>
        <dbReference type="ARBA" id="ARBA00022806"/>
    </source>
</evidence>
<dbReference type="CDD" id="cd01458">
    <property type="entry name" value="vWA_ku"/>
    <property type="match status" value="1"/>
</dbReference>
<dbReference type="GO" id="GO:0003684">
    <property type="term" value="F:damaged DNA binding"/>
    <property type="evidence" value="ECO:0007669"/>
    <property type="project" value="InterPro"/>
</dbReference>
<evidence type="ECO:0000256" key="20">
    <source>
        <dbReference type="SAM" id="MobiDB-lite"/>
    </source>
</evidence>
<dbReference type="SUPFAM" id="SSF53300">
    <property type="entry name" value="vWA-like"/>
    <property type="match status" value="1"/>
</dbReference>
<keyword evidence="14" id="KW-0233">DNA recombination</keyword>
<dbReference type="STRING" id="1116229.S3DT67"/>
<keyword evidence="7" id="KW-0547">Nucleotide-binding</keyword>
<keyword evidence="9" id="KW-0378">Hydrolase</keyword>
<keyword evidence="8" id="KW-0227">DNA damage</keyword>
<dbReference type="NCBIfam" id="TIGR00578">
    <property type="entry name" value="ku70"/>
    <property type="match status" value="1"/>
</dbReference>
<evidence type="ECO:0000313" key="23">
    <source>
        <dbReference type="Proteomes" id="UP000016922"/>
    </source>
</evidence>
<evidence type="ECO:0000256" key="18">
    <source>
        <dbReference type="ARBA" id="ARBA00031811"/>
    </source>
</evidence>
<organism evidence="22 23">
    <name type="scientific">Glarea lozoyensis (strain ATCC 20868 / MF5171)</name>
    <dbReference type="NCBI Taxonomy" id="1116229"/>
    <lineage>
        <taxon>Eukaryota</taxon>
        <taxon>Fungi</taxon>
        <taxon>Dikarya</taxon>
        <taxon>Ascomycota</taxon>
        <taxon>Pezizomycotina</taxon>
        <taxon>Leotiomycetes</taxon>
        <taxon>Helotiales</taxon>
        <taxon>Helotiaceae</taxon>
        <taxon>Glarea</taxon>
    </lineage>
</organism>
<dbReference type="GO" id="GO:0016787">
    <property type="term" value="F:hydrolase activity"/>
    <property type="evidence" value="ECO:0007669"/>
    <property type="project" value="UniProtKB-KW"/>
</dbReference>
<dbReference type="SUPFAM" id="SSF100939">
    <property type="entry name" value="SPOC domain-like"/>
    <property type="match status" value="1"/>
</dbReference>
<dbReference type="GO" id="GO:0120290">
    <property type="term" value="P:stalled replication fork localization to nuclear periphery"/>
    <property type="evidence" value="ECO:0007669"/>
    <property type="project" value="EnsemblFungi"/>
</dbReference>
<dbReference type="Pfam" id="PF02037">
    <property type="entry name" value="SAP"/>
    <property type="match status" value="1"/>
</dbReference>
<dbReference type="InterPro" id="IPR005161">
    <property type="entry name" value="Ku_N"/>
</dbReference>
<dbReference type="GO" id="GO:0035861">
    <property type="term" value="C:site of double-strand break"/>
    <property type="evidence" value="ECO:0007669"/>
    <property type="project" value="EnsemblFungi"/>
</dbReference>
<dbReference type="SUPFAM" id="SSF68906">
    <property type="entry name" value="SAP domain"/>
    <property type="match status" value="1"/>
</dbReference>
<dbReference type="FunFam" id="3.40.50.410:FF:000071">
    <property type="entry name" value="ATP-dependent DNA helicase II subunit 1"/>
    <property type="match status" value="1"/>
</dbReference>
<evidence type="ECO:0000256" key="7">
    <source>
        <dbReference type="ARBA" id="ARBA00022741"/>
    </source>
</evidence>
<dbReference type="GeneID" id="19469897"/>
<dbReference type="OrthoDB" id="3249161at2759"/>
<dbReference type="GO" id="GO:0005721">
    <property type="term" value="C:pericentric heterochromatin"/>
    <property type="evidence" value="ECO:0007669"/>
    <property type="project" value="EnsemblFungi"/>
</dbReference>
<keyword evidence="13" id="KW-0238">DNA-binding</keyword>
<evidence type="ECO:0000256" key="12">
    <source>
        <dbReference type="ARBA" id="ARBA00022895"/>
    </source>
</evidence>
<evidence type="ECO:0000256" key="2">
    <source>
        <dbReference type="ARBA" id="ARBA00004574"/>
    </source>
</evidence>
<gene>
    <name evidence="22" type="ORF">GLAREA_10852</name>
</gene>
<dbReference type="InterPro" id="IPR027388">
    <property type="entry name" value="Ku70_bridge/pillars_dom_sf"/>
</dbReference>
<dbReference type="PIRSF" id="PIRSF003033">
    <property type="entry name" value="Ku70"/>
    <property type="match status" value="1"/>
</dbReference>
<dbReference type="FunFam" id="1.10.1600.10:FF:000004">
    <property type="entry name" value="ATP-dependent DNA helicase II subunit 1"/>
    <property type="match status" value="1"/>
</dbReference>
<evidence type="ECO:0000256" key="13">
    <source>
        <dbReference type="ARBA" id="ARBA00023125"/>
    </source>
</evidence>
<dbReference type="Pfam" id="PF03730">
    <property type="entry name" value="Ku_C"/>
    <property type="match status" value="1"/>
</dbReference>
<evidence type="ECO:0000259" key="21">
    <source>
        <dbReference type="PROSITE" id="PS50800"/>
    </source>
</evidence>
<dbReference type="Pfam" id="PF02735">
    <property type="entry name" value="Ku"/>
    <property type="match status" value="1"/>
</dbReference>
<name>S3DT67_GLAL2</name>
<dbReference type="FunFam" id="2.40.290.10:FF:000001">
    <property type="entry name" value="X-ray repair cross complementing 6"/>
    <property type="match status" value="1"/>
</dbReference>
<dbReference type="InterPro" id="IPR036465">
    <property type="entry name" value="vWFA_dom_sf"/>
</dbReference>
<dbReference type="GO" id="GO:0043564">
    <property type="term" value="C:Ku70:Ku80 complex"/>
    <property type="evidence" value="ECO:0007669"/>
    <property type="project" value="InterPro"/>
</dbReference>
<keyword evidence="6" id="KW-0158">Chromosome</keyword>
<dbReference type="GO" id="GO:0140445">
    <property type="term" value="C:chromosome, telomeric repeat region"/>
    <property type="evidence" value="ECO:0007669"/>
    <property type="project" value="EnsemblFungi"/>
</dbReference>
<dbReference type="Gene3D" id="4.10.970.10">
    <property type="entry name" value="Ku70, bridge and pillars"/>
    <property type="match status" value="1"/>
</dbReference>
<evidence type="ECO:0000256" key="16">
    <source>
        <dbReference type="ARBA" id="ARBA00023242"/>
    </source>
</evidence>
<dbReference type="Gene3D" id="3.40.50.410">
    <property type="entry name" value="von Willebrand factor, type A domain"/>
    <property type="match status" value="1"/>
</dbReference>
<comment type="subcellular location">
    <subcellularLocation>
        <location evidence="2">Chromosome</location>
        <location evidence="2">Telomere</location>
    </subcellularLocation>
    <subcellularLocation>
        <location evidence="1">Nucleus</location>
    </subcellularLocation>
</comment>
<evidence type="ECO:0000256" key="19">
    <source>
        <dbReference type="ARBA" id="ARBA00047995"/>
    </source>
</evidence>
<feature type="domain" description="SAP" evidence="21">
    <location>
        <begin position="605"/>
        <end position="639"/>
    </location>
</feature>
<dbReference type="RefSeq" id="XP_008078143.1">
    <property type="nucleotide sequence ID" value="XM_008079952.1"/>
</dbReference>
<dbReference type="GO" id="GO:0006303">
    <property type="term" value="P:double-strand break repair via nonhomologous end joining"/>
    <property type="evidence" value="ECO:0007669"/>
    <property type="project" value="EnsemblFungi"/>
</dbReference>
<dbReference type="GO" id="GO:0000723">
    <property type="term" value="P:telomere maintenance"/>
    <property type="evidence" value="ECO:0007669"/>
    <property type="project" value="EnsemblFungi"/>
</dbReference>
<evidence type="ECO:0000256" key="11">
    <source>
        <dbReference type="ARBA" id="ARBA00022840"/>
    </source>
</evidence>
<dbReference type="EMBL" id="KE145355">
    <property type="protein sequence ID" value="EPE35156.1"/>
    <property type="molecule type" value="Genomic_DNA"/>
</dbReference>
<dbReference type="EC" id="3.6.4.12" evidence="4"/>
<dbReference type="InterPro" id="IPR003034">
    <property type="entry name" value="SAP_dom"/>
</dbReference>
<evidence type="ECO:0000256" key="3">
    <source>
        <dbReference type="ARBA" id="ARBA00005240"/>
    </source>
</evidence>
<evidence type="ECO:0000256" key="9">
    <source>
        <dbReference type="ARBA" id="ARBA00022801"/>
    </source>
</evidence>
<dbReference type="Gene3D" id="1.10.720.30">
    <property type="entry name" value="SAP domain"/>
    <property type="match status" value="1"/>
</dbReference>
<dbReference type="OMA" id="FWANVKH"/>
<dbReference type="Proteomes" id="UP000016922">
    <property type="component" value="Unassembled WGS sequence"/>
</dbReference>
<dbReference type="InterPro" id="IPR006164">
    <property type="entry name" value="DNA_bd_Ku70/Ku80"/>
</dbReference>
<dbReference type="GO" id="GO:0006310">
    <property type="term" value="P:DNA recombination"/>
    <property type="evidence" value="ECO:0007669"/>
    <property type="project" value="UniProtKB-KW"/>
</dbReference>
<dbReference type="InterPro" id="IPR036361">
    <property type="entry name" value="SAP_dom_sf"/>
</dbReference>
<feature type="region of interest" description="Disordered" evidence="20">
    <location>
        <begin position="1"/>
        <end position="21"/>
    </location>
</feature>
<evidence type="ECO:0000256" key="6">
    <source>
        <dbReference type="ARBA" id="ARBA00022454"/>
    </source>
</evidence>
<dbReference type="HOGENOM" id="CLU_014815_3_0_1"/>
<feature type="compositionally biased region" description="Acidic residues" evidence="20">
    <location>
        <begin position="11"/>
        <end position="21"/>
    </location>
</feature>
<reference evidence="22 23" key="1">
    <citation type="journal article" date="2013" name="BMC Genomics">
        <title>Genomics-driven discovery of the pneumocandin biosynthetic gene cluster in the fungus Glarea lozoyensis.</title>
        <authorList>
            <person name="Chen L."/>
            <person name="Yue Q."/>
            <person name="Zhang X."/>
            <person name="Xiang M."/>
            <person name="Wang C."/>
            <person name="Li S."/>
            <person name="Che Y."/>
            <person name="Ortiz-Lopez F.J."/>
            <person name="Bills G.F."/>
            <person name="Liu X."/>
            <person name="An Z."/>
        </authorList>
    </citation>
    <scope>NUCLEOTIDE SEQUENCE [LARGE SCALE GENOMIC DNA]</scope>
    <source>
        <strain evidence="23">ATCC 20868 / MF5171</strain>
    </source>
</reference>
<dbReference type="InterPro" id="IPR047087">
    <property type="entry name" value="KU70_core_dom"/>
</dbReference>
<dbReference type="CDD" id="cd00788">
    <property type="entry name" value="KU70"/>
    <property type="match status" value="1"/>
</dbReference>
<evidence type="ECO:0000256" key="17">
    <source>
        <dbReference type="ARBA" id="ARBA00024890"/>
    </source>
</evidence>
<dbReference type="AlphaFoldDB" id="S3DT67"/>
<dbReference type="GO" id="GO:0003678">
    <property type="term" value="F:DNA helicase activity"/>
    <property type="evidence" value="ECO:0007669"/>
    <property type="project" value="UniProtKB-EC"/>
</dbReference>
<dbReference type="eggNOG" id="KOG2327">
    <property type="taxonomic scope" value="Eukaryota"/>
</dbReference>
<dbReference type="PROSITE" id="PS50800">
    <property type="entry name" value="SAP"/>
    <property type="match status" value="1"/>
</dbReference>
<dbReference type="PANTHER" id="PTHR12604:SF2">
    <property type="entry name" value="X-RAY REPAIR CROSS-COMPLEMENTING PROTEIN 6"/>
    <property type="match status" value="1"/>
</dbReference>
<evidence type="ECO:0000256" key="15">
    <source>
        <dbReference type="ARBA" id="ARBA00023204"/>
    </source>
</evidence>
<evidence type="ECO:0000256" key="8">
    <source>
        <dbReference type="ARBA" id="ARBA00022763"/>
    </source>
</evidence>
<accession>S3DT67</accession>
<dbReference type="Gene3D" id="2.40.290.10">
    <property type="match status" value="1"/>
</dbReference>
<keyword evidence="12" id="KW-0779">Telomere</keyword>
<keyword evidence="15" id="KW-0234">DNA repair</keyword>
<evidence type="ECO:0000256" key="14">
    <source>
        <dbReference type="ARBA" id="ARBA00023172"/>
    </source>
</evidence>
<feature type="compositionally biased region" description="Basic and acidic residues" evidence="20">
    <location>
        <begin position="1"/>
        <end position="10"/>
    </location>
</feature>
<dbReference type="GO" id="GO:0099115">
    <property type="term" value="C:chromosome, subtelomeric region"/>
    <property type="evidence" value="ECO:0007669"/>
    <property type="project" value="EnsemblFungi"/>
</dbReference>
<dbReference type="GO" id="GO:0005524">
    <property type="term" value="F:ATP binding"/>
    <property type="evidence" value="ECO:0007669"/>
    <property type="project" value="UniProtKB-KW"/>
</dbReference>
<evidence type="ECO:0000256" key="1">
    <source>
        <dbReference type="ARBA" id="ARBA00004123"/>
    </source>
</evidence>
<keyword evidence="11" id="KW-0067">ATP-binding</keyword>
<keyword evidence="10" id="KW-0347">Helicase</keyword>
<comment type="function">
    <text evidence="17">Single-stranded DNA-dependent ATP-dependent helicase. Involved in non-homologous end joining (NHEJ) DNA double strand break repair. DNA-binding is sequence-independent but has a high affinity to nicks in double-stranded DNA and to the ends of duplex DNA. Binds to naturally occurring chromosomal ends, and therefore provides chromosomal end protection. Required also for telomere recombination to repair telomeric ends in the absence of telomerase. KU70, of the KU70/KU80 heterodimer, binds to the stem loop of TLC1, the RNA component of telomerase. Involved in telomere maintenance. Interacts with telomeric repeats and subtelomeric sequences thereby controlling telomere length and protecting against subtelomeric rearrangement. Maintains telomeric chromatin, which is involved in silencing the expression of genes located at the telomere. Required for mating-type switching.</text>
</comment>
<dbReference type="FunFam" id="4.10.970.10:FF:000003">
    <property type="entry name" value="ATP-dependent DNA helicase II subunit 1"/>
    <property type="match status" value="1"/>
</dbReference>
<sequence>MADSRESWKNEDEEEEEELDEASYIAQKDAVLFAIDVSSSMLAAPPASDARNSETDSPTVAAIKCAYQIMQQRIISSPKDMMGVLLYGTEQSKFHDEDGTTRGNNPYPHCYLLSDLNVPSAEDVKALKAIVEDEDEANSLLVPTDEQISMSNLLFCANQIFTTRAPNFGSRRLFIITDKDDPHSSDKQARSQATVRAKDLYDLGVVIELFPISHPDHDFDRSKFYDDIIYRDPIEGSDLALGPTTLKSSGSGISLLSSLIADINSKQVAKRALFSNLPFEIGPGFRISVKGYNLLQKQAPARSCYVWLDGEKPQIAVGTTSRLDADSGKDVQKAEIKKAYKFGGAQVLFTPEEQKELKSYGSPILRIIGFKPQNMLPFWASVKKSTFIYPSEDDYVGSTRVFAALWKKLLKDKKMGIAWYVARNNATPLLVAILPSQERFEEGPGSTQVIPAGLWLYPIPFADDIRSLPELPAPVVAPDELIDEMRKIVQQLQLPKARYDPSKYPNPSLQWHYKILQAMALEEDVPESPDDKTIPKYRQINNRAGEFINNWGKILAESTKVLKTMKHELDDDDVGPPAKKVKVKAQSLEDMSVDEVKKAARDNGLTKHTVTDLKHWLASKGLSTAGKKTDLLERIEQWAENS</sequence>
<dbReference type="SMART" id="SM00559">
    <property type="entry name" value="Ku78"/>
    <property type="match status" value="1"/>
</dbReference>
<dbReference type="InterPro" id="IPR005160">
    <property type="entry name" value="Ku_C"/>
</dbReference>
<evidence type="ECO:0000313" key="22">
    <source>
        <dbReference type="EMBL" id="EPE35156.1"/>
    </source>
</evidence>
<evidence type="ECO:0000256" key="5">
    <source>
        <dbReference type="ARBA" id="ARBA00021796"/>
    </source>
</evidence>
<proteinExistence type="inferred from homology"/>
<dbReference type="KEGG" id="glz:GLAREA_10852"/>
<dbReference type="Gene3D" id="1.10.1600.10">
    <property type="match status" value="1"/>
</dbReference>
<keyword evidence="16" id="KW-0539">Nucleus</keyword>